<evidence type="ECO:0000256" key="4">
    <source>
        <dbReference type="ARBA" id="ARBA00023136"/>
    </source>
</evidence>
<comment type="similarity">
    <text evidence="5">Belongs to the SAT4 family.</text>
</comment>
<dbReference type="OMA" id="CYLAFFH"/>
<evidence type="ECO:0000313" key="9">
    <source>
        <dbReference type="Proteomes" id="UP000184499"/>
    </source>
</evidence>
<evidence type="ECO:0000256" key="6">
    <source>
        <dbReference type="SAM" id="Phobius"/>
    </source>
</evidence>
<dbReference type="EMBL" id="KV878680">
    <property type="protein sequence ID" value="OJJ75755.1"/>
    <property type="molecule type" value="Genomic_DNA"/>
</dbReference>
<dbReference type="GeneID" id="93576360"/>
<gene>
    <name evidence="8" type="ORF">ASPBRDRAFT_380999</name>
</gene>
<evidence type="ECO:0000256" key="1">
    <source>
        <dbReference type="ARBA" id="ARBA00004141"/>
    </source>
</evidence>
<feature type="transmembrane region" description="Helical" evidence="6">
    <location>
        <begin position="64"/>
        <end position="86"/>
    </location>
</feature>
<sequence length="398" mass="44263">MDFSSLNFTSSPASQAPPAVDDIGRITQRQYAIAVGIFFALASVSFLGRIFIRLFTRRRLYLDDAFLSFAFTTLLIGTVLGFLRAYTIYFEMAALEGNVGAVLFLASHLDDHAKDYGFNIAFIVLLWTTVFAVKWCYLAFFHPLLVGMSRWFILYYRFTVGLSFISWILSAFVAPIVPCPYTGMKAISKCFPSLPVPNSTVLAMIWLPPILDAITDLMIISIPIRLLYKVQLRTLTKLGLGCFLCLSVFMCTCSIIRTAGTWYHGLLDYPWQVFWLHLEGCIGVTMGSITVYRSTLIGSNEVSTAFKKYFTRIKDAVLGSSSGTAQAPPAEENKTQTRHFGLPSIPQATITGLRTWFGLSRREPAASNDASGITSFGSDDIDYHTLLKAPQSAASHRR</sequence>
<dbReference type="PANTHER" id="PTHR33048:SF92">
    <property type="entry name" value="INTEGRAL MEMBRANE PROTEIN"/>
    <property type="match status" value="1"/>
</dbReference>
<dbReference type="OrthoDB" id="444631at2759"/>
<dbReference type="AlphaFoldDB" id="A0A1L9UVM4"/>
<feature type="transmembrane region" description="Helical" evidence="6">
    <location>
        <begin position="203"/>
        <end position="228"/>
    </location>
</feature>
<reference evidence="9" key="1">
    <citation type="journal article" date="2017" name="Genome Biol.">
        <title>Comparative genomics reveals high biological diversity and specific adaptations in the industrially and medically important fungal genus Aspergillus.</title>
        <authorList>
            <person name="de Vries R.P."/>
            <person name="Riley R."/>
            <person name="Wiebenga A."/>
            <person name="Aguilar-Osorio G."/>
            <person name="Amillis S."/>
            <person name="Uchima C.A."/>
            <person name="Anderluh G."/>
            <person name="Asadollahi M."/>
            <person name="Askin M."/>
            <person name="Barry K."/>
            <person name="Battaglia E."/>
            <person name="Bayram O."/>
            <person name="Benocci T."/>
            <person name="Braus-Stromeyer S.A."/>
            <person name="Caldana C."/>
            <person name="Canovas D."/>
            <person name="Cerqueira G.C."/>
            <person name="Chen F."/>
            <person name="Chen W."/>
            <person name="Choi C."/>
            <person name="Clum A."/>
            <person name="Dos Santos R.A."/>
            <person name="Damasio A.R."/>
            <person name="Diallinas G."/>
            <person name="Emri T."/>
            <person name="Fekete E."/>
            <person name="Flipphi M."/>
            <person name="Freyberg S."/>
            <person name="Gallo A."/>
            <person name="Gournas C."/>
            <person name="Habgood R."/>
            <person name="Hainaut M."/>
            <person name="Harispe M.L."/>
            <person name="Henrissat B."/>
            <person name="Hilden K.S."/>
            <person name="Hope R."/>
            <person name="Hossain A."/>
            <person name="Karabika E."/>
            <person name="Karaffa L."/>
            <person name="Karanyi Z."/>
            <person name="Krasevec N."/>
            <person name="Kuo A."/>
            <person name="Kusch H."/>
            <person name="LaButti K."/>
            <person name="Lagendijk E.L."/>
            <person name="Lapidus A."/>
            <person name="Levasseur A."/>
            <person name="Lindquist E."/>
            <person name="Lipzen A."/>
            <person name="Logrieco A.F."/>
            <person name="MacCabe A."/>
            <person name="Maekelae M.R."/>
            <person name="Malavazi I."/>
            <person name="Melin P."/>
            <person name="Meyer V."/>
            <person name="Mielnichuk N."/>
            <person name="Miskei M."/>
            <person name="Molnar A.P."/>
            <person name="Mule G."/>
            <person name="Ngan C.Y."/>
            <person name="Orejas M."/>
            <person name="Orosz E."/>
            <person name="Ouedraogo J.P."/>
            <person name="Overkamp K.M."/>
            <person name="Park H.-S."/>
            <person name="Perrone G."/>
            <person name="Piumi F."/>
            <person name="Punt P.J."/>
            <person name="Ram A.F."/>
            <person name="Ramon A."/>
            <person name="Rauscher S."/>
            <person name="Record E."/>
            <person name="Riano-Pachon D.M."/>
            <person name="Robert V."/>
            <person name="Roehrig J."/>
            <person name="Ruller R."/>
            <person name="Salamov A."/>
            <person name="Salih N.S."/>
            <person name="Samson R.A."/>
            <person name="Sandor E."/>
            <person name="Sanguinetti M."/>
            <person name="Schuetze T."/>
            <person name="Sepcic K."/>
            <person name="Shelest E."/>
            <person name="Sherlock G."/>
            <person name="Sophianopoulou V."/>
            <person name="Squina F.M."/>
            <person name="Sun H."/>
            <person name="Susca A."/>
            <person name="Todd R.B."/>
            <person name="Tsang A."/>
            <person name="Unkles S.E."/>
            <person name="van de Wiele N."/>
            <person name="van Rossen-Uffink D."/>
            <person name="Oliveira J.V."/>
            <person name="Vesth T.C."/>
            <person name="Visser J."/>
            <person name="Yu J.-H."/>
            <person name="Zhou M."/>
            <person name="Andersen M.R."/>
            <person name="Archer D.B."/>
            <person name="Baker S.E."/>
            <person name="Benoit I."/>
            <person name="Brakhage A.A."/>
            <person name="Braus G.H."/>
            <person name="Fischer R."/>
            <person name="Frisvad J.C."/>
            <person name="Goldman G.H."/>
            <person name="Houbraken J."/>
            <person name="Oakley B."/>
            <person name="Pocsi I."/>
            <person name="Scazzocchio C."/>
            <person name="Seiboth B."/>
            <person name="vanKuyk P.A."/>
            <person name="Wortman J."/>
            <person name="Dyer P.S."/>
            <person name="Grigoriev I.V."/>
        </authorList>
    </citation>
    <scope>NUCLEOTIDE SEQUENCE [LARGE SCALE GENOMIC DNA]</scope>
    <source>
        <strain evidence="9">CBS 101740 / IMI 381727 / IBT 21946</strain>
    </source>
</reference>
<evidence type="ECO:0000256" key="2">
    <source>
        <dbReference type="ARBA" id="ARBA00022692"/>
    </source>
</evidence>
<keyword evidence="2 6" id="KW-0812">Transmembrane</keyword>
<dbReference type="VEuPathDB" id="FungiDB:ASPBRDRAFT_380999"/>
<keyword evidence="9" id="KW-1185">Reference proteome</keyword>
<evidence type="ECO:0000256" key="5">
    <source>
        <dbReference type="ARBA" id="ARBA00038359"/>
    </source>
</evidence>
<keyword evidence="4 6" id="KW-0472">Membrane</keyword>
<dbReference type="PANTHER" id="PTHR33048">
    <property type="entry name" value="PTH11-LIKE INTEGRAL MEMBRANE PROTEIN (AFU_ORTHOLOGUE AFUA_5G11245)"/>
    <property type="match status" value="1"/>
</dbReference>
<organism evidence="8 9">
    <name type="scientific">Aspergillus brasiliensis (strain CBS 101740 / IMI 381727 / IBT 21946)</name>
    <dbReference type="NCBI Taxonomy" id="767769"/>
    <lineage>
        <taxon>Eukaryota</taxon>
        <taxon>Fungi</taxon>
        <taxon>Dikarya</taxon>
        <taxon>Ascomycota</taxon>
        <taxon>Pezizomycotina</taxon>
        <taxon>Eurotiomycetes</taxon>
        <taxon>Eurotiomycetidae</taxon>
        <taxon>Eurotiales</taxon>
        <taxon>Aspergillaceae</taxon>
        <taxon>Aspergillus</taxon>
        <taxon>Aspergillus subgen. Circumdati</taxon>
    </lineage>
</organism>
<dbReference type="InterPro" id="IPR049326">
    <property type="entry name" value="Rhodopsin_dom_fungi"/>
</dbReference>
<comment type="subcellular location">
    <subcellularLocation>
        <location evidence="1">Membrane</location>
        <topology evidence="1">Multi-pass membrane protein</topology>
    </subcellularLocation>
</comment>
<dbReference type="RefSeq" id="XP_067483002.1">
    <property type="nucleotide sequence ID" value="XM_067623872.1"/>
</dbReference>
<dbReference type="Proteomes" id="UP000184499">
    <property type="component" value="Unassembled WGS sequence"/>
</dbReference>
<proteinExistence type="inferred from homology"/>
<feature type="transmembrane region" description="Helical" evidence="6">
    <location>
        <begin position="240"/>
        <end position="260"/>
    </location>
</feature>
<evidence type="ECO:0000259" key="7">
    <source>
        <dbReference type="Pfam" id="PF20684"/>
    </source>
</evidence>
<dbReference type="InterPro" id="IPR052337">
    <property type="entry name" value="SAT4-like"/>
</dbReference>
<dbReference type="STRING" id="767769.A0A1L9UVM4"/>
<accession>A0A1L9UVM4</accession>
<keyword evidence="3 6" id="KW-1133">Transmembrane helix</keyword>
<dbReference type="Pfam" id="PF20684">
    <property type="entry name" value="Fung_rhodopsin"/>
    <property type="match status" value="1"/>
</dbReference>
<name>A0A1L9UVM4_ASPBC</name>
<feature type="domain" description="Rhodopsin" evidence="7">
    <location>
        <begin position="49"/>
        <end position="294"/>
    </location>
</feature>
<evidence type="ECO:0000256" key="3">
    <source>
        <dbReference type="ARBA" id="ARBA00022989"/>
    </source>
</evidence>
<feature type="transmembrane region" description="Helical" evidence="6">
    <location>
        <begin position="116"/>
        <end position="141"/>
    </location>
</feature>
<evidence type="ECO:0000313" key="8">
    <source>
        <dbReference type="EMBL" id="OJJ75755.1"/>
    </source>
</evidence>
<feature type="transmembrane region" description="Helical" evidence="6">
    <location>
        <begin position="272"/>
        <end position="292"/>
    </location>
</feature>
<protein>
    <recommendedName>
        <fullName evidence="7">Rhodopsin domain-containing protein</fullName>
    </recommendedName>
</protein>
<feature type="transmembrane region" description="Helical" evidence="6">
    <location>
        <begin position="31"/>
        <end position="52"/>
    </location>
</feature>
<feature type="transmembrane region" description="Helical" evidence="6">
    <location>
        <begin position="153"/>
        <end position="177"/>
    </location>
</feature>
<dbReference type="GO" id="GO:0016020">
    <property type="term" value="C:membrane"/>
    <property type="evidence" value="ECO:0007669"/>
    <property type="project" value="UniProtKB-SubCell"/>
</dbReference>